<protein>
    <submittedName>
        <fullName evidence="1">Uncharacterized protein</fullName>
    </submittedName>
</protein>
<comment type="caution">
    <text evidence="1">The sequence shown here is derived from an EMBL/GenBank/DDBJ whole genome shotgun (WGS) entry which is preliminary data.</text>
</comment>
<reference evidence="1 2" key="1">
    <citation type="submission" date="2018-09" db="EMBL/GenBank/DDBJ databases">
        <authorList>
            <person name="Zhu H."/>
        </authorList>
    </citation>
    <scope>NUCLEOTIDE SEQUENCE [LARGE SCALE GENOMIC DNA]</scope>
    <source>
        <strain evidence="1 2">K2R01-6</strain>
    </source>
</reference>
<evidence type="ECO:0000313" key="1">
    <source>
        <dbReference type="EMBL" id="RJF93316.1"/>
    </source>
</evidence>
<evidence type="ECO:0000313" key="2">
    <source>
        <dbReference type="Proteomes" id="UP000286100"/>
    </source>
</evidence>
<gene>
    <name evidence="1" type="ORF">D3876_02905</name>
</gene>
<dbReference type="Proteomes" id="UP000286100">
    <property type="component" value="Unassembled WGS sequence"/>
</dbReference>
<dbReference type="EMBL" id="QYUM01000002">
    <property type="protein sequence ID" value="RJF93316.1"/>
    <property type="molecule type" value="Genomic_DNA"/>
</dbReference>
<accession>A0A418WQ15</accession>
<proteinExistence type="predicted"/>
<name>A0A418WQ15_9SPHN</name>
<dbReference type="OrthoDB" id="7409573at2"/>
<sequence>MKAVHRSVRLSDALDKALRALAEQQGKTVYAMLQRSVRAGIEGQSTPPASHSHDRELVAELALVSTRLDDVERILDRTLFTACAAYCYARSAAMGGGKTDEIISTETNRAYDRQRAAMAERP</sequence>
<dbReference type="AlphaFoldDB" id="A0A418WQ15"/>
<dbReference type="RefSeq" id="WP_119759594.1">
    <property type="nucleotide sequence ID" value="NZ_QYUM01000002.1"/>
</dbReference>
<organism evidence="1 2">
    <name type="scientific">Sphingomonas cavernae</name>
    <dbReference type="NCBI Taxonomy" id="2320861"/>
    <lineage>
        <taxon>Bacteria</taxon>
        <taxon>Pseudomonadati</taxon>
        <taxon>Pseudomonadota</taxon>
        <taxon>Alphaproteobacteria</taxon>
        <taxon>Sphingomonadales</taxon>
        <taxon>Sphingomonadaceae</taxon>
        <taxon>Sphingomonas</taxon>
    </lineage>
</organism>
<keyword evidence="2" id="KW-1185">Reference proteome</keyword>